<dbReference type="RefSeq" id="WP_090411757.1">
    <property type="nucleotide sequence ID" value="NZ_DBGDOQ010000007.1"/>
</dbReference>
<feature type="transmembrane region" description="Helical" evidence="1">
    <location>
        <begin position="57"/>
        <end position="77"/>
    </location>
</feature>
<name>A0A1I5I7H1_9FIRM</name>
<comment type="caution">
    <text evidence="2">The sequence shown here is derived from an EMBL/GenBank/DDBJ whole genome shotgun (WGS) entry which is preliminary data.</text>
</comment>
<feature type="transmembrane region" description="Helical" evidence="1">
    <location>
        <begin position="143"/>
        <end position="169"/>
    </location>
</feature>
<dbReference type="Pfam" id="PF12730">
    <property type="entry name" value="ABC2_membrane_4"/>
    <property type="match status" value="1"/>
</dbReference>
<feature type="transmembrane region" description="Helical" evidence="1">
    <location>
        <begin position="218"/>
        <end position="243"/>
    </location>
</feature>
<evidence type="ECO:0000256" key="1">
    <source>
        <dbReference type="SAM" id="Phobius"/>
    </source>
</evidence>
<proteinExistence type="predicted"/>
<gene>
    <name evidence="2" type="ORF">H0N91_09140</name>
</gene>
<accession>A0A1I5I7H1</accession>
<organism evidence="2 3">
    <name type="scientific">Eubacterium callanderi</name>
    <dbReference type="NCBI Taxonomy" id="53442"/>
    <lineage>
        <taxon>Bacteria</taxon>
        <taxon>Bacillati</taxon>
        <taxon>Bacillota</taxon>
        <taxon>Clostridia</taxon>
        <taxon>Eubacteriales</taxon>
        <taxon>Eubacteriaceae</taxon>
        <taxon>Eubacterium</taxon>
    </lineage>
</organism>
<dbReference type="AlphaFoldDB" id="A0A1I5I7H1"/>
<feature type="transmembrane region" description="Helical" evidence="1">
    <location>
        <begin position="17"/>
        <end position="37"/>
    </location>
</feature>
<feature type="transmembrane region" description="Helical" evidence="1">
    <location>
        <begin position="176"/>
        <end position="198"/>
    </location>
</feature>
<dbReference type="PANTHER" id="PTHR37305">
    <property type="entry name" value="INTEGRAL MEMBRANE PROTEIN-RELATED"/>
    <property type="match status" value="1"/>
</dbReference>
<evidence type="ECO:0000313" key="3">
    <source>
        <dbReference type="Proteomes" id="UP000586254"/>
    </source>
</evidence>
<dbReference type="PANTHER" id="PTHR37305:SF1">
    <property type="entry name" value="MEMBRANE PROTEIN"/>
    <property type="match status" value="1"/>
</dbReference>
<keyword evidence="1" id="KW-0472">Membrane</keyword>
<feature type="transmembrane region" description="Helical" evidence="1">
    <location>
        <begin position="98"/>
        <end position="123"/>
    </location>
</feature>
<keyword evidence="1" id="KW-0812">Transmembrane</keyword>
<dbReference type="EMBL" id="JACCKS010000009">
    <property type="protein sequence ID" value="NZA38296.1"/>
    <property type="molecule type" value="Genomic_DNA"/>
</dbReference>
<protein>
    <submittedName>
        <fullName evidence="2">ABC transporter permease</fullName>
    </submittedName>
</protein>
<sequence length="249" mass="26985">MLALIKMEFYQLVRNRLFYLMAGISIVFGALMSSGYIGDTNPFGVPMADGLSVFGGMVYDSTMWLIVIGAMSALMLGQSASDKTLALAVSAGHSRTSVYFCKALVFLLAVNIVMFFYPFAGLIVTGAAQGFDKGIIAEPFAQYLLRVTGMVFLANCAVFSVSILLMAVFQDAAKTTACAALAIILESFGMIFFLSRRMPPLWLPPYMARAAVFTPLSISQVILILTACLGFTALLLGAGYFVFRKREIK</sequence>
<dbReference type="Proteomes" id="UP000586254">
    <property type="component" value="Unassembled WGS sequence"/>
</dbReference>
<evidence type="ECO:0000313" key="2">
    <source>
        <dbReference type="EMBL" id="NZA38296.1"/>
    </source>
</evidence>
<keyword evidence="1" id="KW-1133">Transmembrane helix</keyword>
<reference evidence="2 3" key="1">
    <citation type="submission" date="2020-07" db="EMBL/GenBank/DDBJ databases">
        <title>Organ Donor 1.</title>
        <authorList>
            <person name="Marsh A.J."/>
            <person name="Azcarate-Peril M.A."/>
        </authorList>
    </citation>
    <scope>NUCLEOTIDE SEQUENCE [LARGE SCALE GENOMIC DNA]</scope>
    <source>
        <strain evidence="2 3">AMC0717</strain>
    </source>
</reference>